<dbReference type="GO" id="GO:0016887">
    <property type="term" value="F:ATP hydrolysis activity"/>
    <property type="evidence" value="ECO:0007669"/>
    <property type="project" value="InterPro"/>
</dbReference>
<dbReference type="FunFam" id="1.25.10.10:FF:001520">
    <property type="entry name" value="Uncharacterized protein"/>
    <property type="match status" value="1"/>
</dbReference>
<keyword evidence="5" id="KW-0347">Helicase</keyword>
<keyword evidence="3" id="KW-0547">Nucleotide-binding</keyword>
<dbReference type="GO" id="GO:0017025">
    <property type="term" value="F:TBP-class protein binding"/>
    <property type="evidence" value="ECO:0007669"/>
    <property type="project" value="InterPro"/>
</dbReference>
<dbReference type="GO" id="GO:0004386">
    <property type="term" value="F:helicase activity"/>
    <property type="evidence" value="ECO:0007669"/>
    <property type="project" value="UniProtKB-KW"/>
</dbReference>
<dbReference type="SMART" id="SM00487">
    <property type="entry name" value="DEXDc"/>
    <property type="match status" value="1"/>
</dbReference>
<name>A0AAE1S7C6_9SOLA</name>
<proteinExistence type="predicted"/>
<dbReference type="Pfam" id="PF02985">
    <property type="entry name" value="HEAT"/>
    <property type="match status" value="1"/>
</dbReference>
<dbReference type="InterPro" id="IPR001650">
    <property type="entry name" value="Helicase_C-like"/>
</dbReference>
<dbReference type="InterPro" id="IPR016024">
    <property type="entry name" value="ARM-type_fold"/>
</dbReference>
<sequence>MDVNEMIRDEDLIMQRANSPGNGVAAQYYSSRPVGNIRHFVANMVPSVRSRRPSARELNLLKRKAKISSKDQTKGWNKDGDTEAPQSQDMISFRGMCPDMSSSNKLLGENISDEDGLEYDGDKIWPFQSLVEQLILDMFDPLWEVRHGSVMAMREILTHQGANAGVIIPDLRCDSALNIKIKERVDENTIKRERPIDLNMQVPSDELESVSKKLKVEAEDASYLAMDAMVCTSMDGDPGSVSVKVEDAGLSLAVEQENGEFSIGSAKLETHSHLSVGSLGNDMSEEKGGGVDKTSMEKMGILENLPENCELMNLVKLARHSWLKNCEFLQDCAIRFLCVLSLDRFGDYVSDQVVAPVRETCAQAFGAVLKYMHPTLVHETLNILLQMQCRPEWEIRHGSLLGIKYLVAVRQEILPELLGCVLPACKAGLEDPDDDVRAVAADALLPTAASVVALNGQLLHSIIMLLWDILLDLDDLSPSTSSVMNLLAEIYSQEQMIPKAFGEKKNFDLNEIDRQDDLGEGTWSSENPYMLSTLAPRLWPFMRHSITSVRYSAIRTLERLLEVEYKRSVAESSSSFWPSFILGDTLRIVFQNLLLESNEEIVQCSGRVWRILLQCPVEDLEDASKAYFSSWLELATTPYGSSLDTANMFWPVALPRKSHFKAAAKMRAVKSENDSLRSICSDSSEGTTVVEKSGEASTSSGKIVVGADVDMSVTYTRVVTATVLGVLASRLREGSLQFFIDPLWKALTSLSGVQRQVASMVLISWFKELKTRNILDMNGVIAGISSNFRSWLLDLLACTNPAFPTKDSLLPYIELSRTYDKMRNEARQLYHATESSDMLKDLLSSTPVDLDNLSADDAMNFSSKLQFLNINTAGEESAERNRLDELETFKQRLLTTSGYLKCVQNNLHVTVSSLLAAAVVWMNELPAKLNPIILPLMASIKREQEEILQSKAAEALAELIYRCMGRKPGPNDKLIKNLCSLTCMDPCETPQAGVLNSIEIIEEQDLLSSGSSSNRHKSKVHMLSPGEDRSKVEGFISRRGSELSLKFLCEKLGGSLFEKLPKLWDCLVEVLKPCNLEGMTAEDESLITQAIELVKDPQNLINNIQVVRSIAPMLEETLRPKLLTLLPCIFRCVRHSHIAVRLAASRCITTLAKSMTLDMMGSVIENVVPMLGDITSVHSKQGAGMLVSLLAQGLGIELVPYAPLLLVPLLRCMSDSDYSVRQSVTHSFATLVPLLPLARGVSPPVGLSEHLSRSQDDVKFLEQLIDNSHIDDYKLSTELKVTLRRYQQEGINWLAFLKRFNLHGILCDDMGLGKTLQASAIVASDVAEHIALNSSQDLPPSLIICPSTLVGHWVYEIEKFIDGSLLTTLQYVGSVQERISLRSQFNQHNVIVISYDVIRKDIDYLRQLFWNYCILDEGHIIKNSKSKITVAVKQLKAQHRLILSGTPIQFHASYGKPLLAARDPKCSAKDAEAGVLAMEALHKQVMPFLLRRTKDEVLSDLPEKIIQDRYCDLSPVQLKLYEQFSGSHVRQEISSMVKHNESDASQKNDLPKASSHVFQALQYLLKLCSHPLLVFGERVSESLSSVVSDLFSPGSDIVSELHQLHHSPKLVALQEILSECGIGVDSGSEGTICVGQHRVLIFAQHKSYRVFETVSGYKWTLYAKSRLLQLLVLLAHLRKPWNQKKQTSGRHCAHLRILLAVGGLGLNLTSADTLVFMEHDWNPMRDHQAMDRAHRLGQRKVVNVHRLIMRGTLEEKVMSLQRFKVSVANAVINADNASLKTMNTDQLLDLFTSAERKKGASRSKRTDENSDVDSILPRNGKGLKAILGGLEELWDQSQYTEEYNLGQFLAKLNG</sequence>
<keyword evidence="4" id="KW-0378">Hydrolase</keyword>
<dbReference type="InterPro" id="IPR011989">
    <property type="entry name" value="ARM-like"/>
</dbReference>
<dbReference type="InterPro" id="IPR049730">
    <property type="entry name" value="SNF2/RAD54-like_C"/>
</dbReference>
<dbReference type="PANTHER" id="PTHR36498:SF1">
    <property type="entry name" value="TATA-BINDING PROTEIN-ASSOCIATED FACTOR 172"/>
    <property type="match status" value="1"/>
</dbReference>
<dbReference type="EMBL" id="JAVYJV010000008">
    <property type="protein sequence ID" value="KAK4364845.1"/>
    <property type="molecule type" value="Genomic_DNA"/>
</dbReference>
<evidence type="ECO:0000256" key="3">
    <source>
        <dbReference type="ARBA" id="ARBA00022741"/>
    </source>
</evidence>
<dbReference type="GO" id="GO:0005524">
    <property type="term" value="F:ATP binding"/>
    <property type="evidence" value="ECO:0007669"/>
    <property type="project" value="UniProtKB-KW"/>
</dbReference>
<evidence type="ECO:0000313" key="12">
    <source>
        <dbReference type="Proteomes" id="UP001291623"/>
    </source>
</evidence>
<dbReference type="InterPro" id="IPR038718">
    <property type="entry name" value="SNF2-like_sf"/>
</dbReference>
<keyword evidence="8" id="KW-0539">Nucleus</keyword>
<dbReference type="InterPro" id="IPR000357">
    <property type="entry name" value="HEAT"/>
</dbReference>
<dbReference type="PROSITE" id="PS51192">
    <property type="entry name" value="HELICASE_ATP_BIND_1"/>
    <property type="match status" value="1"/>
</dbReference>
<keyword evidence="6" id="KW-0067">ATP-binding</keyword>
<dbReference type="InterPro" id="IPR044972">
    <property type="entry name" value="Mot1"/>
</dbReference>
<dbReference type="Gene3D" id="1.25.10.10">
    <property type="entry name" value="Leucine-rich Repeat Variant"/>
    <property type="match status" value="2"/>
</dbReference>
<accession>A0AAE1S7C6</accession>
<dbReference type="InterPro" id="IPR022707">
    <property type="entry name" value="Mot1_central_dom"/>
</dbReference>
<feature type="region of interest" description="Disordered" evidence="9">
    <location>
        <begin position="69"/>
        <end position="88"/>
    </location>
</feature>
<keyword evidence="12" id="KW-1185">Reference proteome</keyword>
<evidence type="ECO:0000256" key="1">
    <source>
        <dbReference type="ARBA" id="ARBA00004123"/>
    </source>
</evidence>
<dbReference type="Proteomes" id="UP001291623">
    <property type="component" value="Unassembled WGS sequence"/>
</dbReference>
<evidence type="ECO:0000313" key="11">
    <source>
        <dbReference type="EMBL" id="KAK4364845.1"/>
    </source>
</evidence>
<dbReference type="Gene3D" id="3.40.50.10810">
    <property type="entry name" value="Tandem AAA-ATPase domain"/>
    <property type="match status" value="1"/>
</dbReference>
<dbReference type="PANTHER" id="PTHR36498">
    <property type="entry name" value="TATA-BINDING PROTEIN-ASSOCIATED FACTOR 172"/>
    <property type="match status" value="1"/>
</dbReference>
<gene>
    <name evidence="11" type="ORF">RND71_016203</name>
</gene>
<evidence type="ECO:0000256" key="4">
    <source>
        <dbReference type="ARBA" id="ARBA00022801"/>
    </source>
</evidence>
<evidence type="ECO:0000256" key="5">
    <source>
        <dbReference type="ARBA" id="ARBA00022806"/>
    </source>
</evidence>
<dbReference type="InterPro" id="IPR027417">
    <property type="entry name" value="P-loop_NTPase"/>
</dbReference>
<dbReference type="CDD" id="cd18793">
    <property type="entry name" value="SF2_C_SNF"/>
    <property type="match status" value="1"/>
</dbReference>
<evidence type="ECO:0000256" key="8">
    <source>
        <dbReference type="ARBA" id="ARBA00023242"/>
    </source>
</evidence>
<feature type="domain" description="Helicase ATP-binding" evidence="10">
    <location>
        <begin position="1295"/>
        <end position="1465"/>
    </location>
</feature>
<organism evidence="11 12">
    <name type="scientific">Anisodus tanguticus</name>
    <dbReference type="NCBI Taxonomy" id="243964"/>
    <lineage>
        <taxon>Eukaryota</taxon>
        <taxon>Viridiplantae</taxon>
        <taxon>Streptophyta</taxon>
        <taxon>Embryophyta</taxon>
        <taxon>Tracheophyta</taxon>
        <taxon>Spermatophyta</taxon>
        <taxon>Magnoliopsida</taxon>
        <taxon>eudicotyledons</taxon>
        <taxon>Gunneridae</taxon>
        <taxon>Pentapetalae</taxon>
        <taxon>asterids</taxon>
        <taxon>lamiids</taxon>
        <taxon>Solanales</taxon>
        <taxon>Solanaceae</taxon>
        <taxon>Solanoideae</taxon>
        <taxon>Hyoscyameae</taxon>
        <taxon>Anisodus</taxon>
    </lineage>
</organism>
<comment type="caution">
    <text evidence="11">The sequence shown here is derived from an EMBL/GenBank/DDBJ whole genome shotgun (WGS) entry which is preliminary data.</text>
</comment>
<dbReference type="Pfam" id="PF12054">
    <property type="entry name" value="DUF3535"/>
    <property type="match status" value="1"/>
</dbReference>
<reference evidence="11" key="1">
    <citation type="submission" date="2023-12" db="EMBL/GenBank/DDBJ databases">
        <title>Genome assembly of Anisodus tanguticus.</title>
        <authorList>
            <person name="Wang Y.-J."/>
        </authorList>
    </citation>
    <scope>NUCLEOTIDE SEQUENCE</scope>
    <source>
        <strain evidence="11">KB-2021</strain>
        <tissue evidence="11">Leaf</tissue>
    </source>
</reference>
<dbReference type="InterPro" id="IPR014001">
    <property type="entry name" value="Helicase_ATP-bd"/>
</dbReference>
<evidence type="ECO:0000256" key="6">
    <source>
        <dbReference type="ARBA" id="ARBA00022840"/>
    </source>
</evidence>
<dbReference type="InterPro" id="IPR000330">
    <property type="entry name" value="SNF2_N"/>
</dbReference>
<dbReference type="SUPFAM" id="SSF48371">
    <property type="entry name" value="ARM repeat"/>
    <property type="match status" value="1"/>
</dbReference>
<dbReference type="Gene3D" id="3.40.50.300">
    <property type="entry name" value="P-loop containing nucleotide triphosphate hydrolases"/>
    <property type="match status" value="1"/>
</dbReference>
<dbReference type="Gene3D" id="1.20.120.850">
    <property type="entry name" value="SWI2/SNF2 ATPases, N-terminal domain"/>
    <property type="match status" value="2"/>
</dbReference>
<dbReference type="GO" id="GO:0005634">
    <property type="term" value="C:nucleus"/>
    <property type="evidence" value="ECO:0007669"/>
    <property type="project" value="UniProtKB-SubCell"/>
</dbReference>
<dbReference type="CDD" id="cd17999">
    <property type="entry name" value="DEXHc_Mot1"/>
    <property type="match status" value="1"/>
</dbReference>
<keyword evidence="7" id="KW-0238">DNA-binding</keyword>
<protein>
    <recommendedName>
        <fullName evidence="10">Helicase ATP-binding domain-containing protein</fullName>
    </recommendedName>
</protein>
<comment type="subcellular location">
    <subcellularLocation>
        <location evidence="1">Nucleus</location>
    </subcellularLocation>
</comment>
<dbReference type="Pfam" id="PF00271">
    <property type="entry name" value="Helicase_C"/>
    <property type="match status" value="1"/>
</dbReference>
<dbReference type="Pfam" id="PF00176">
    <property type="entry name" value="SNF2-rel_dom"/>
    <property type="match status" value="1"/>
</dbReference>
<dbReference type="InterPro" id="IPR044078">
    <property type="entry name" value="Mot1_ATP-bd"/>
</dbReference>
<evidence type="ECO:0000259" key="10">
    <source>
        <dbReference type="PROSITE" id="PS51192"/>
    </source>
</evidence>
<dbReference type="SUPFAM" id="SSF52540">
    <property type="entry name" value="P-loop containing nucleoside triphosphate hydrolases"/>
    <property type="match status" value="2"/>
</dbReference>
<evidence type="ECO:0000256" key="7">
    <source>
        <dbReference type="ARBA" id="ARBA00023125"/>
    </source>
</evidence>
<evidence type="ECO:0000256" key="2">
    <source>
        <dbReference type="ARBA" id="ARBA00022737"/>
    </source>
</evidence>
<dbReference type="GO" id="GO:0003677">
    <property type="term" value="F:DNA binding"/>
    <property type="evidence" value="ECO:0007669"/>
    <property type="project" value="UniProtKB-KW"/>
</dbReference>
<evidence type="ECO:0000256" key="9">
    <source>
        <dbReference type="SAM" id="MobiDB-lite"/>
    </source>
</evidence>
<feature type="compositionally biased region" description="Basic and acidic residues" evidence="9">
    <location>
        <begin position="69"/>
        <end position="81"/>
    </location>
</feature>
<keyword evidence="2" id="KW-0677">Repeat</keyword>